<dbReference type="PANTHER" id="PTHR24339:SF28">
    <property type="entry name" value="E5-RELATED"/>
    <property type="match status" value="1"/>
</dbReference>
<dbReference type="SMART" id="SM00389">
    <property type="entry name" value="HOX"/>
    <property type="match status" value="1"/>
</dbReference>
<dbReference type="PROSITE" id="PS00027">
    <property type="entry name" value="HOMEOBOX_1"/>
    <property type="match status" value="1"/>
</dbReference>
<dbReference type="PRINTS" id="PR00024">
    <property type="entry name" value="HOMEOBOX"/>
</dbReference>
<dbReference type="InterPro" id="IPR009057">
    <property type="entry name" value="Homeodomain-like_sf"/>
</dbReference>
<dbReference type="GO" id="GO:0005634">
    <property type="term" value="C:nucleus"/>
    <property type="evidence" value="ECO:0007669"/>
    <property type="project" value="UniProtKB-SubCell"/>
</dbReference>
<feature type="domain" description="Homeobox" evidence="8">
    <location>
        <begin position="150"/>
        <end position="210"/>
    </location>
</feature>
<keyword evidence="9" id="KW-1185">Reference proteome</keyword>
<organism evidence="9 10">
    <name type="scientific">Branchiostoma belcheri</name>
    <name type="common">Amphioxus</name>
    <dbReference type="NCBI Taxonomy" id="7741"/>
    <lineage>
        <taxon>Eukaryota</taxon>
        <taxon>Metazoa</taxon>
        <taxon>Chordata</taxon>
        <taxon>Cephalochordata</taxon>
        <taxon>Leptocardii</taxon>
        <taxon>Amphioxiformes</taxon>
        <taxon>Branchiostomatidae</taxon>
        <taxon>Branchiostoma</taxon>
    </lineage>
</organism>
<dbReference type="GeneID" id="109480071"/>
<evidence type="ECO:0000256" key="1">
    <source>
        <dbReference type="ARBA" id="ARBA00004123"/>
    </source>
</evidence>
<dbReference type="InterPro" id="IPR017970">
    <property type="entry name" value="Homeobox_CS"/>
</dbReference>
<comment type="subcellular location">
    <subcellularLocation>
        <location evidence="1 5 6">Nucleus</location>
    </subcellularLocation>
</comment>
<feature type="compositionally biased region" description="Basic residues" evidence="7">
    <location>
        <begin position="219"/>
        <end position="231"/>
    </location>
</feature>
<gene>
    <name evidence="10" type="primary">LOC109480071</name>
</gene>
<accession>A0A6P4ZUM9</accession>
<evidence type="ECO:0000313" key="9">
    <source>
        <dbReference type="Proteomes" id="UP000515135"/>
    </source>
</evidence>
<sequence length="260" mass="28990">MMAVQPKSCFSIESLVSKDPPRVDRPRLPPLSALWGIPCCTDTTSTGSVVPNLPPVKLCSTGGPSAFRNGLRTATTLPSVPVPHYVPGYGPTAGVAAVPPGHHPAPPGFLHPQQASLPCHPWLLARHQAVFGHRMQDPGNGHLLLANPFRKPKRIRTAFTPSQLLRLEHAFEKNHYVVGQERKHLAQSLSLTETQVKVWFQNRRTKYKRDQQEEEGRKSPPKQKGAHHVSRWRMATQQFTDERTDSKEHTDGQNLEKTDS</sequence>
<dbReference type="CDD" id="cd00086">
    <property type="entry name" value="homeodomain"/>
    <property type="match status" value="1"/>
</dbReference>
<dbReference type="InterPro" id="IPR001356">
    <property type="entry name" value="HD"/>
</dbReference>
<dbReference type="RefSeq" id="XP_019637779.1">
    <property type="nucleotide sequence ID" value="XM_019782220.1"/>
</dbReference>
<evidence type="ECO:0000259" key="8">
    <source>
        <dbReference type="PROSITE" id="PS50071"/>
    </source>
</evidence>
<proteinExistence type="predicted"/>
<keyword evidence="3 5" id="KW-0371">Homeobox</keyword>
<keyword evidence="4 5" id="KW-0539">Nucleus</keyword>
<dbReference type="KEGG" id="bbel:109480071"/>
<dbReference type="SUPFAM" id="SSF46689">
    <property type="entry name" value="Homeodomain-like"/>
    <property type="match status" value="1"/>
</dbReference>
<evidence type="ECO:0000256" key="5">
    <source>
        <dbReference type="PROSITE-ProRule" id="PRU00108"/>
    </source>
</evidence>
<evidence type="ECO:0000256" key="2">
    <source>
        <dbReference type="ARBA" id="ARBA00023125"/>
    </source>
</evidence>
<dbReference type="PANTHER" id="PTHR24339">
    <property type="entry name" value="HOMEOBOX PROTEIN EMX-RELATED"/>
    <property type="match status" value="1"/>
</dbReference>
<dbReference type="PROSITE" id="PS50071">
    <property type="entry name" value="HOMEOBOX_2"/>
    <property type="match status" value="1"/>
</dbReference>
<evidence type="ECO:0000256" key="6">
    <source>
        <dbReference type="RuleBase" id="RU000682"/>
    </source>
</evidence>
<evidence type="ECO:0000256" key="4">
    <source>
        <dbReference type="ARBA" id="ARBA00023242"/>
    </source>
</evidence>
<dbReference type="OrthoDB" id="6159439at2759"/>
<dbReference type="GO" id="GO:0007420">
    <property type="term" value="P:brain development"/>
    <property type="evidence" value="ECO:0007669"/>
    <property type="project" value="TreeGrafter"/>
</dbReference>
<dbReference type="PRINTS" id="PR00031">
    <property type="entry name" value="HTHREPRESSR"/>
</dbReference>
<dbReference type="InterPro" id="IPR020479">
    <property type="entry name" value="HD_metazoa"/>
</dbReference>
<dbReference type="GO" id="GO:0000981">
    <property type="term" value="F:DNA-binding transcription factor activity, RNA polymerase II-specific"/>
    <property type="evidence" value="ECO:0007669"/>
    <property type="project" value="InterPro"/>
</dbReference>
<dbReference type="InterPro" id="IPR000047">
    <property type="entry name" value="HTH_motif"/>
</dbReference>
<dbReference type="Proteomes" id="UP000515135">
    <property type="component" value="Unplaced"/>
</dbReference>
<feature type="compositionally biased region" description="Basic and acidic residues" evidence="7">
    <location>
        <begin position="240"/>
        <end position="260"/>
    </location>
</feature>
<dbReference type="InterPro" id="IPR050877">
    <property type="entry name" value="EMX-VAX-Noto_Homeobox_TFs"/>
</dbReference>
<feature type="compositionally biased region" description="Basic and acidic residues" evidence="7">
    <location>
        <begin position="208"/>
        <end position="218"/>
    </location>
</feature>
<dbReference type="GO" id="GO:0030182">
    <property type="term" value="P:neuron differentiation"/>
    <property type="evidence" value="ECO:0007669"/>
    <property type="project" value="TreeGrafter"/>
</dbReference>
<dbReference type="GO" id="GO:0000978">
    <property type="term" value="F:RNA polymerase II cis-regulatory region sequence-specific DNA binding"/>
    <property type="evidence" value="ECO:0007669"/>
    <property type="project" value="TreeGrafter"/>
</dbReference>
<feature type="region of interest" description="Disordered" evidence="7">
    <location>
        <begin position="207"/>
        <end position="260"/>
    </location>
</feature>
<dbReference type="Pfam" id="PF00046">
    <property type="entry name" value="Homeodomain"/>
    <property type="match status" value="1"/>
</dbReference>
<feature type="DNA-binding region" description="Homeobox" evidence="5">
    <location>
        <begin position="152"/>
        <end position="211"/>
    </location>
</feature>
<keyword evidence="2 5" id="KW-0238">DNA-binding</keyword>
<name>A0A6P4ZUM9_BRABE</name>
<dbReference type="AlphaFoldDB" id="A0A6P4ZUM9"/>
<evidence type="ECO:0000256" key="7">
    <source>
        <dbReference type="SAM" id="MobiDB-lite"/>
    </source>
</evidence>
<reference evidence="10" key="1">
    <citation type="submission" date="2025-08" db="UniProtKB">
        <authorList>
            <consortium name="RefSeq"/>
        </authorList>
    </citation>
    <scope>IDENTIFICATION</scope>
    <source>
        <tissue evidence="10">Gonad</tissue>
    </source>
</reference>
<dbReference type="Gene3D" id="1.10.10.60">
    <property type="entry name" value="Homeodomain-like"/>
    <property type="match status" value="1"/>
</dbReference>
<evidence type="ECO:0000313" key="10">
    <source>
        <dbReference type="RefSeq" id="XP_019637779.1"/>
    </source>
</evidence>
<dbReference type="FunFam" id="1.10.10.60:FF:000780">
    <property type="match status" value="1"/>
</dbReference>
<protein>
    <submittedName>
        <fullName evidence="10">Homeobox protein EMX1-like</fullName>
    </submittedName>
</protein>
<evidence type="ECO:0000256" key="3">
    <source>
        <dbReference type="ARBA" id="ARBA00023155"/>
    </source>
</evidence>